<keyword evidence="1" id="KW-1133">Transmembrane helix</keyword>
<dbReference type="InterPro" id="IPR011990">
    <property type="entry name" value="TPR-like_helical_dom_sf"/>
</dbReference>
<dbReference type="AlphaFoldDB" id="A0A401SJT4"/>
<keyword evidence="3" id="KW-1185">Reference proteome</keyword>
<dbReference type="GO" id="GO:0043240">
    <property type="term" value="C:Fanconi anaemia nuclear complex"/>
    <property type="evidence" value="ECO:0007669"/>
    <property type="project" value="InterPro"/>
</dbReference>
<evidence type="ECO:0000313" key="3">
    <source>
        <dbReference type="Proteomes" id="UP000287033"/>
    </source>
</evidence>
<feature type="transmembrane region" description="Helical" evidence="1">
    <location>
        <begin position="27"/>
        <end position="48"/>
    </location>
</feature>
<dbReference type="STRING" id="137246.A0A401SJT4"/>
<protein>
    <submittedName>
        <fullName evidence="2">Uncharacterized protein</fullName>
    </submittedName>
</protein>
<dbReference type="PANTHER" id="PTHR15254:SF2">
    <property type="entry name" value="FANCONI ANEMIA GROUP G PROTEIN"/>
    <property type="match status" value="1"/>
</dbReference>
<dbReference type="GO" id="GO:0036297">
    <property type="term" value="P:interstrand cross-link repair"/>
    <property type="evidence" value="ECO:0007669"/>
    <property type="project" value="InterPro"/>
</dbReference>
<dbReference type="OMA" id="CCLAWRA"/>
<evidence type="ECO:0000256" key="1">
    <source>
        <dbReference type="SAM" id="Phobius"/>
    </source>
</evidence>
<dbReference type="Gene3D" id="1.25.40.10">
    <property type="entry name" value="Tetratricopeptide repeat domain"/>
    <property type="match status" value="2"/>
</dbReference>
<dbReference type="InterPro" id="IPR039684">
    <property type="entry name" value="FANCG"/>
</dbReference>
<dbReference type="Proteomes" id="UP000287033">
    <property type="component" value="Unassembled WGS sequence"/>
</dbReference>
<dbReference type="PANTHER" id="PTHR15254">
    <property type="entry name" value="FANCONI ANEMIA GROUP G PROTEIN FAMILY MEMBER"/>
    <property type="match status" value="1"/>
</dbReference>
<dbReference type="InterPro" id="IPR019734">
    <property type="entry name" value="TPR_rpt"/>
</dbReference>
<proteinExistence type="predicted"/>
<name>A0A401SJT4_CHIPU</name>
<dbReference type="SMART" id="SM00028">
    <property type="entry name" value="TPR"/>
    <property type="match status" value="4"/>
</dbReference>
<evidence type="ECO:0000313" key="2">
    <source>
        <dbReference type="EMBL" id="GCC30679.1"/>
    </source>
</evidence>
<dbReference type="EMBL" id="BEZZ01000317">
    <property type="protein sequence ID" value="GCC30679.1"/>
    <property type="molecule type" value="Genomic_DNA"/>
</dbReference>
<organism evidence="2 3">
    <name type="scientific">Chiloscyllium punctatum</name>
    <name type="common">Brownbanded bambooshark</name>
    <name type="synonym">Hemiscyllium punctatum</name>
    <dbReference type="NCBI Taxonomy" id="137246"/>
    <lineage>
        <taxon>Eukaryota</taxon>
        <taxon>Metazoa</taxon>
        <taxon>Chordata</taxon>
        <taxon>Craniata</taxon>
        <taxon>Vertebrata</taxon>
        <taxon>Chondrichthyes</taxon>
        <taxon>Elasmobranchii</taxon>
        <taxon>Galeomorphii</taxon>
        <taxon>Galeoidea</taxon>
        <taxon>Orectolobiformes</taxon>
        <taxon>Hemiscylliidae</taxon>
        <taxon>Chiloscyllium</taxon>
    </lineage>
</organism>
<dbReference type="OrthoDB" id="6355951at2759"/>
<reference evidence="2 3" key="1">
    <citation type="journal article" date="2018" name="Nat. Ecol. Evol.">
        <title>Shark genomes provide insights into elasmobranch evolution and the origin of vertebrates.</title>
        <authorList>
            <person name="Hara Y"/>
            <person name="Yamaguchi K"/>
            <person name="Onimaru K"/>
            <person name="Kadota M"/>
            <person name="Koyanagi M"/>
            <person name="Keeley SD"/>
            <person name="Tatsumi K"/>
            <person name="Tanaka K"/>
            <person name="Motone F"/>
            <person name="Kageyama Y"/>
            <person name="Nozu R"/>
            <person name="Adachi N"/>
            <person name="Nishimura O"/>
            <person name="Nakagawa R"/>
            <person name="Tanegashima C"/>
            <person name="Kiyatake I"/>
            <person name="Matsumoto R"/>
            <person name="Murakumo K"/>
            <person name="Nishida K"/>
            <person name="Terakita A"/>
            <person name="Kuratani S"/>
            <person name="Sato K"/>
            <person name="Hyodo S Kuraku.S."/>
        </authorList>
    </citation>
    <scope>NUCLEOTIDE SEQUENCE [LARGE SCALE GENOMIC DNA]</scope>
</reference>
<accession>A0A401SJT4</accession>
<keyword evidence="1" id="KW-0472">Membrane</keyword>
<comment type="caution">
    <text evidence="2">The sequence shown here is derived from an EMBL/GenBank/DDBJ whole genome shotgun (WGS) entry which is preliminary data.</text>
</comment>
<dbReference type="SUPFAM" id="SSF48452">
    <property type="entry name" value="TPR-like"/>
    <property type="match status" value="2"/>
</dbReference>
<keyword evidence="1" id="KW-0812">Transmembrane</keyword>
<gene>
    <name evidence="2" type="ORF">chiPu_0009133</name>
</gene>
<sequence>MGAEVTFPEVFAAAVFRSSTRTYQYRLYAITFTLSLYTGLILYNATFLSVSNQNISVHAVNRREIVRQSHVSFSKLLEKIQGLPPTVSSIPLELTILYNTVVLSLSLSNTSQSVNSLLYEGLVRGLEAYDGHFDEPDITKLWEMISQSIHDPTFIQAVDQLICLQCVLWLVCNQLEKIDAVLHILRDRDSSGSGLNTGSGNWWQWIKSGDLLKDRNGSDLMLVLSLSSLGELIYTCAMFIRGFCRMEEGNYREAVDILEQAAEGLCSKRILAEIYTLIGHCSAQMDRPQTALQYFRWALQADIQCLSALYHAAMVYQQLEMVDAELEALNHLLVALDSWDQYKAGNDVDSQVLIRPEQLVQIPATCHLLTNVNWVHVKHLLARRFLQMGRFEDAAEHYLDLLASFLEESQREVFVVADHTIPRIPEIYLEAAVALLHCQRFNDVITVSEEIASKVTCLISENLTFEIRVNEWLSSDCSKSTEAPEINTRTRNCLLNGFSEWQILGTKKKETLNYILWSATAFLYQGQAFALLKNNKESITNFTRCINLLLKVQVVCPPDSGEPDDLLETLKENMTELKILQTLKSLAFTGRGIQLAERGQNSEALQNLQLSLQAYPDSFETIYHLVEVLWKLERKQEAVTFWLKKTEAKQRHKVNALKQIPLFVISCLKEINTTEEETVSKKLEEYCSSFTKRT</sequence>